<evidence type="ECO:0000256" key="11">
    <source>
        <dbReference type="RuleBase" id="RU364063"/>
    </source>
</evidence>
<dbReference type="InterPro" id="IPR012763">
    <property type="entry name" value="DNA_pol_III_sug/sutau_N"/>
</dbReference>
<dbReference type="Pfam" id="PF22608">
    <property type="entry name" value="DNAX_ATPase_lid"/>
    <property type="match status" value="1"/>
</dbReference>
<keyword evidence="6 11" id="KW-0547">Nucleotide-binding</keyword>
<dbReference type="Pfam" id="PF12170">
    <property type="entry name" value="DNA_pol3_tau_5"/>
    <property type="match status" value="1"/>
</dbReference>
<dbReference type="Gene3D" id="3.30.300.150">
    <property type="entry name" value="DNA polymerase III, tau subunit, domain V"/>
    <property type="match status" value="1"/>
</dbReference>
<keyword evidence="7" id="KW-0862">Zinc</keyword>
<evidence type="ECO:0000256" key="6">
    <source>
        <dbReference type="ARBA" id="ARBA00022741"/>
    </source>
</evidence>
<sequence>MSYLALARKYRPRRFEDVVGQDHVVRALSHALAGDKLHPAILLTGTRGVGKTTLARIVAKCLNCETGVSASPCGRCTACGEVDQGRFVDLLEIDAASNTGVDDVRQLIENAQYSPARGRYKVYLIDEVHMLSKSAFNALLKTLEEPPPHVKFILATTDPQKLLVTVLSRCLQFNLKRLPVSVIREQLGKVLDAESVPFEPGAVVEIARAADGSMRDGLSLVDQAIAFSGGQPLTRGGVEDMLGTSGRERLFELLRALASGEAAAVGDCLQALDAQAPDYGALLGDVATALQRIAVLQTLPSVRSEDDDEALLALVAQFTPEHVQLLYQIAVHGRRDLQWAPEPRIGFEMSVLRMLAFQPENQVDGGAAPAQGAPRARSAGTEPGAAPARADSAAAALPWEQRVAALPLDGFVRQLARHCAWVGQDGTNVRLRVDPRAQHLLLEERRVALEAALSAQAGTRLSVHIETAQEEAPATPAQLAQRREQARQQAAEDAVLADPVVRAFQEQFGARVKAGSVRALDS</sequence>
<organism evidence="14 15">
    <name type="scientific">Sinimarinibacterium flocculans</name>
    <dbReference type="NCBI Taxonomy" id="985250"/>
    <lineage>
        <taxon>Bacteria</taxon>
        <taxon>Pseudomonadati</taxon>
        <taxon>Pseudomonadota</taxon>
        <taxon>Gammaproteobacteria</taxon>
        <taxon>Nevskiales</taxon>
        <taxon>Nevskiaceae</taxon>
        <taxon>Sinimarinibacterium</taxon>
    </lineage>
</organism>
<dbReference type="InterPro" id="IPR021029">
    <property type="entry name" value="DNA_pol_III_tau_dom-5"/>
</dbReference>
<dbReference type="SUPFAM" id="SSF48019">
    <property type="entry name" value="post-AAA+ oligomerization domain-like"/>
    <property type="match status" value="1"/>
</dbReference>
<feature type="region of interest" description="Disordered" evidence="12">
    <location>
        <begin position="469"/>
        <end position="491"/>
    </location>
</feature>
<feature type="domain" description="AAA+ ATPase" evidence="13">
    <location>
        <begin position="37"/>
        <end position="178"/>
    </location>
</feature>
<evidence type="ECO:0000256" key="10">
    <source>
        <dbReference type="ARBA" id="ARBA00049244"/>
    </source>
</evidence>
<dbReference type="Pfam" id="PF13177">
    <property type="entry name" value="DNA_pol3_delta2"/>
    <property type="match status" value="1"/>
</dbReference>
<evidence type="ECO:0000313" key="14">
    <source>
        <dbReference type="EMBL" id="PXV71167.1"/>
    </source>
</evidence>
<dbReference type="InterPro" id="IPR045085">
    <property type="entry name" value="HLD_clamp_pol_III_gamma_tau"/>
</dbReference>
<dbReference type="EC" id="2.7.7.7" evidence="11"/>
<dbReference type="InterPro" id="IPR038249">
    <property type="entry name" value="PolIII_tau_V_sf"/>
</dbReference>
<reference evidence="14 15" key="1">
    <citation type="submission" date="2018-04" db="EMBL/GenBank/DDBJ databases">
        <title>Genomic Encyclopedia of Type Strains, Phase IV (KMG-IV): sequencing the most valuable type-strain genomes for metagenomic binning, comparative biology and taxonomic classification.</title>
        <authorList>
            <person name="Goeker M."/>
        </authorList>
    </citation>
    <scope>NUCLEOTIDE SEQUENCE [LARGE SCALE GENOMIC DNA]</scope>
    <source>
        <strain evidence="14 15">DSM 104150</strain>
    </source>
</reference>
<gene>
    <name evidence="11" type="primary">dnaX</name>
    <name evidence="14" type="ORF">C8D93_101209</name>
</gene>
<dbReference type="GO" id="GO:0009360">
    <property type="term" value="C:DNA polymerase III complex"/>
    <property type="evidence" value="ECO:0007669"/>
    <property type="project" value="InterPro"/>
</dbReference>
<feature type="compositionally biased region" description="Low complexity" evidence="12">
    <location>
        <begin position="470"/>
        <end position="480"/>
    </location>
</feature>
<keyword evidence="4 11" id="KW-0235">DNA replication</keyword>
<dbReference type="Gene3D" id="1.10.8.60">
    <property type="match status" value="1"/>
</dbReference>
<dbReference type="InterPro" id="IPR050238">
    <property type="entry name" value="DNA_Rep/Repair_Clamp_Loader"/>
</dbReference>
<evidence type="ECO:0000256" key="9">
    <source>
        <dbReference type="ARBA" id="ARBA00022932"/>
    </source>
</evidence>
<dbReference type="PANTHER" id="PTHR11669">
    <property type="entry name" value="REPLICATION FACTOR C / DNA POLYMERASE III GAMMA-TAU SUBUNIT"/>
    <property type="match status" value="1"/>
</dbReference>
<dbReference type="CDD" id="cd18137">
    <property type="entry name" value="HLD_clamp_pol_III_gamma_tau"/>
    <property type="match status" value="1"/>
</dbReference>
<evidence type="ECO:0000256" key="2">
    <source>
        <dbReference type="ARBA" id="ARBA00022679"/>
    </source>
</evidence>
<protein>
    <recommendedName>
        <fullName evidence="11">DNA polymerase III subunit gamma/tau</fullName>
        <ecNumber evidence="11">2.7.7.7</ecNumber>
    </recommendedName>
</protein>
<dbReference type="OrthoDB" id="9810148at2"/>
<evidence type="ECO:0000256" key="3">
    <source>
        <dbReference type="ARBA" id="ARBA00022695"/>
    </source>
</evidence>
<dbReference type="Gene3D" id="3.40.50.300">
    <property type="entry name" value="P-loop containing nucleotide triphosphate hydrolases"/>
    <property type="match status" value="1"/>
</dbReference>
<keyword evidence="5" id="KW-0479">Metal-binding</keyword>
<dbReference type="InterPro" id="IPR027417">
    <property type="entry name" value="P-loop_NTPase"/>
</dbReference>
<evidence type="ECO:0000256" key="7">
    <source>
        <dbReference type="ARBA" id="ARBA00022833"/>
    </source>
</evidence>
<dbReference type="FunFam" id="3.40.50.300:FF:000014">
    <property type="entry name" value="DNA polymerase III subunit gamma/tau"/>
    <property type="match status" value="1"/>
</dbReference>
<comment type="catalytic activity">
    <reaction evidence="10 11">
        <text>DNA(n) + a 2'-deoxyribonucleoside 5'-triphosphate = DNA(n+1) + diphosphate</text>
        <dbReference type="Rhea" id="RHEA:22508"/>
        <dbReference type="Rhea" id="RHEA-COMP:17339"/>
        <dbReference type="Rhea" id="RHEA-COMP:17340"/>
        <dbReference type="ChEBI" id="CHEBI:33019"/>
        <dbReference type="ChEBI" id="CHEBI:61560"/>
        <dbReference type="ChEBI" id="CHEBI:173112"/>
        <dbReference type="EC" id="2.7.7.7"/>
    </reaction>
</comment>
<evidence type="ECO:0000256" key="4">
    <source>
        <dbReference type="ARBA" id="ARBA00022705"/>
    </source>
</evidence>
<feature type="region of interest" description="Disordered" evidence="12">
    <location>
        <begin position="363"/>
        <end position="393"/>
    </location>
</feature>
<comment type="caution">
    <text evidence="14">The sequence shown here is derived from an EMBL/GenBank/DDBJ whole genome shotgun (WGS) entry which is preliminary data.</text>
</comment>
<evidence type="ECO:0000256" key="1">
    <source>
        <dbReference type="ARBA" id="ARBA00006360"/>
    </source>
</evidence>
<comment type="similarity">
    <text evidence="1 11">Belongs to the DnaX/STICHEL family.</text>
</comment>
<evidence type="ECO:0000256" key="12">
    <source>
        <dbReference type="SAM" id="MobiDB-lite"/>
    </source>
</evidence>
<evidence type="ECO:0000259" key="13">
    <source>
        <dbReference type="SMART" id="SM00382"/>
    </source>
</evidence>
<keyword evidence="8 11" id="KW-0067">ATP-binding</keyword>
<dbReference type="SUPFAM" id="SSF52540">
    <property type="entry name" value="P-loop containing nucleoside triphosphate hydrolases"/>
    <property type="match status" value="1"/>
</dbReference>
<keyword evidence="9 11" id="KW-0239">DNA-directed DNA polymerase</keyword>
<keyword evidence="15" id="KW-1185">Reference proteome</keyword>
<dbReference type="EMBL" id="QICN01000001">
    <property type="protein sequence ID" value="PXV71167.1"/>
    <property type="molecule type" value="Genomic_DNA"/>
</dbReference>
<keyword evidence="2 11" id="KW-0808">Transferase</keyword>
<dbReference type="PANTHER" id="PTHR11669:SF0">
    <property type="entry name" value="PROTEIN STICHEL-LIKE 2"/>
    <property type="match status" value="1"/>
</dbReference>
<keyword evidence="3 11" id="KW-0548">Nucleotidyltransferase</keyword>
<dbReference type="Pfam" id="PF12169">
    <property type="entry name" value="DNA_pol3_gamma3"/>
    <property type="match status" value="1"/>
</dbReference>
<evidence type="ECO:0000313" key="15">
    <source>
        <dbReference type="Proteomes" id="UP000248330"/>
    </source>
</evidence>
<dbReference type="Proteomes" id="UP000248330">
    <property type="component" value="Unassembled WGS sequence"/>
</dbReference>
<dbReference type="InterPro" id="IPR008921">
    <property type="entry name" value="DNA_pol3_clamp-load_cplx_C"/>
</dbReference>
<accession>A0A318EEH4</accession>
<dbReference type="NCBIfam" id="NF005942">
    <property type="entry name" value="PRK07994.1"/>
    <property type="match status" value="1"/>
</dbReference>
<dbReference type="InterPro" id="IPR022754">
    <property type="entry name" value="DNA_pol_III_gamma-3"/>
</dbReference>
<dbReference type="AlphaFoldDB" id="A0A318EEH4"/>
<comment type="function">
    <text evidence="11">DNA polymerase III is a complex, multichain enzyme responsible for most of the replicative synthesis in bacteria. This DNA polymerase also exhibits 3' to 5' exonuclease activity.</text>
</comment>
<dbReference type="NCBIfam" id="TIGR02397">
    <property type="entry name" value="dnaX_nterm"/>
    <property type="match status" value="1"/>
</dbReference>
<feature type="compositionally biased region" description="Low complexity" evidence="12">
    <location>
        <begin position="365"/>
        <end position="393"/>
    </location>
</feature>
<evidence type="ECO:0000256" key="8">
    <source>
        <dbReference type="ARBA" id="ARBA00022840"/>
    </source>
</evidence>
<dbReference type="GO" id="GO:0005524">
    <property type="term" value="F:ATP binding"/>
    <property type="evidence" value="ECO:0007669"/>
    <property type="project" value="UniProtKB-KW"/>
</dbReference>
<dbReference type="GO" id="GO:0046872">
    <property type="term" value="F:metal ion binding"/>
    <property type="evidence" value="ECO:0007669"/>
    <property type="project" value="UniProtKB-KW"/>
</dbReference>
<dbReference type="InterPro" id="IPR003593">
    <property type="entry name" value="AAA+_ATPase"/>
</dbReference>
<dbReference type="SMART" id="SM00382">
    <property type="entry name" value="AAA"/>
    <property type="match status" value="1"/>
</dbReference>
<dbReference type="Gene3D" id="1.20.272.10">
    <property type="match status" value="1"/>
</dbReference>
<dbReference type="CDD" id="cd00009">
    <property type="entry name" value="AAA"/>
    <property type="match status" value="1"/>
</dbReference>
<comment type="subunit">
    <text evidence="11">DNA polymerase III contains a core (composed of alpha, epsilon and theta chains) that associates with a tau subunit. This core dimerizes to form the POLIII' complex. PolIII' associates with the gamma complex (composed of gamma, delta, delta', psi and chi chains) and with the beta chain to form the complete DNA polymerase III complex.</text>
</comment>
<name>A0A318EEH4_9GAMM</name>
<dbReference type="FunFam" id="1.20.272.10:FF:000003">
    <property type="entry name" value="DNA polymerase III subunit gamma/tau"/>
    <property type="match status" value="1"/>
</dbReference>
<dbReference type="GO" id="GO:0006261">
    <property type="term" value="P:DNA-templated DNA replication"/>
    <property type="evidence" value="ECO:0007669"/>
    <property type="project" value="TreeGrafter"/>
</dbReference>
<dbReference type="GO" id="GO:0003887">
    <property type="term" value="F:DNA-directed DNA polymerase activity"/>
    <property type="evidence" value="ECO:0007669"/>
    <property type="project" value="UniProtKB-KW"/>
</dbReference>
<evidence type="ECO:0000256" key="5">
    <source>
        <dbReference type="ARBA" id="ARBA00022723"/>
    </source>
</evidence>
<dbReference type="FunFam" id="1.10.8.60:FF:000013">
    <property type="entry name" value="DNA polymerase III subunit gamma/tau"/>
    <property type="match status" value="1"/>
</dbReference>
<proteinExistence type="inferred from homology"/>
<dbReference type="RefSeq" id="WP_110263309.1">
    <property type="nucleotide sequence ID" value="NZ_CAKZQT010000019.1"/>
</dbReference>
<dbReference type="GO" id="GO:0003677">
    <property type="term" value="F:DNA binding"/>
    <property type="evidence" value="ECO:0007669"/>
    <property type="project" value="InterPro"/>
</dbReference>